<proteinExistence type="predicted"/>
<feature type="region of interest" description="Disordered" evidence="2">
    <location>
        <begin position="561"/>
        <end position="590"/>
    </location>
</feature>
<dbReference type="EMBL" id="SPLM01000108">
    <property type="protein sequence ID" value="TMW60598.1"/>
    <property type="molecule type" value="Genomic_DNA"/>
</dbReference>
<organism evidence="3 4">
    <name type="scientific">Pythium oligandrum</name>
    <name type="common">Mycoparasitic fungus</name>
    <dbReference type="NCBI Taxonomy" id="41045"/>
    <lineage>
        <taxon>Eukaryota</taxon>
        <taxon>Sar</taxon>
        <taxon>Stramenopiles</taxon>
        <taxon>Oomycota</taxon>
        <taxon>Peronosporomycetes</taxon>
        <taxon>Pythiales</taxon>
        <taxon>Pythiaceae</taxon>
        <taxon>Pythium</taxon>
    </lineage>
</organism>
<sequence>MVVATTRATPSHEATEQPQVPHNQRIKSLLHLATLSVAEHCPIDVIAETFEWLPVSVRPRLLAHLTNERLRRLEQAVLRAESDGESAKRTRFDAAAAHDEEFQTEWTMRCERLGLRVDTLVASETLFKDPRAPRNARKVFWEHEFRSYLRAPSGGRVRPDGEWEPERRPDLTLFEDVVETLKVNARELVPRNVAWMLRLPRFRRLELHHPTEQQQANGWLMCLVSFLTQASTLEELGFFHGRVTRTVLEDLMQVLLKRESGVTPIRKLELVSVKLKEASTHRQLVTLFTRCTQLERVRISSTIADFDNRCLVDTFFHSSQLVQLSIEHNDLEDDAFLDFLRERFTNTSSHGVGQAATIRHLRLGNNALSVLTIQALCGATLDGFLALERLELRNNMEIGDAGVHALAPMLSTASTLTHLDLRNCHFGLEGALTLLTALGSNQTLRSLDLSQNFFGSSFGDLLGDFLWTNTTLERLHINYVGLGHSGCTDALLRALQANTSLVVLSVGANRLRDHGATVLFRAIVRRSQQKPFEAVDLGGNLLTVEAMEACGKVLEDARREEAEKDGIHGNKRSRVKGTYTIQSDEDEENQPRLIQELSVLNNDLASDRDRATRALDQLRRYVKQLHSNEWSSRRNVYDDEV</sequence>
<accession>A0A8K1FJB8</accession>
<gene>
    <name evidence="3" type="ORF">Poli38472_000640</name>
</gene>
<dbReference type="InterPro" id="IPR001611">
    <property type="entry name" value="Leu-rich_rpt"/>
</dbReference>
<keyword evidence="1" id="KW-0175">Coiled coil</keyword>
<reference evidence="3" key="1">
    <citation type="submission" date="2019-03" db="EMBL/GenBank/DDBJ databases">
        <title>Long read genome sequence of the mycoparasitic Pythium oligandrum ATCC 38472 isolated from sugarbeet rhizosphere.</title>
        <authorList>
            <person name="Gaulin E."/>
        </authorList>
    </citation>
    <scope>NUCLEOTIDE SEQUENCE</scope>
    <source>
        <strain evidence="3">ATCC 38472_TT</strain>
    </source>
</reference>
<dbReference type="PANTHER" id="PTHR47818:SF2">
    <property type="entry name" value="F-BOX DOMAIN-CONTAINING PROTEIN"/>
    <property type="match status" value="1"/>
</dbReference>
<dbReference type="Proteomes" id="UP000794436">
    <property type="component" value="Unassembled WGS sequence"/>
</dbReference>
<evidence type="ECO:0000313" key="4">
    <source>
        <dbReference type="Proteomes" id="UP000794436"/>
    </source>
</evidence>
<feature type="region of interest" description="Disordered" evidence="2">
    <location>
        <begin position="1"/>
        <end position="21"/>
    </location>
</feature>
<dbReference type="SUPFAM" id="SSF52047">
    <property type="entry name" value="RNI-like"/>
    <property type="match status" value="1"/>
</dbReference>
<feature type="coiled-coil region" evidence="1">
    <location>
        <begin position="63"/>
        <end position="90"/>
    </location>
</feature>
<dbReference type="Gene3D" id="3.80.10.10">
    <property type="entry name" value="Ribonuclease Inhibitor"/>
    <property type="match status" value="1"/>
</dbReference>
<dbReference type="InterPro" id="IPR032675">
    <property type="entry name" value="LRR_dom_sf"/>
</dbReference>
<dbReference type="SMART" id="SM00368">
    <property type="entry name" value="LRR_RI"/>
    <property type="match status" value="7"/>
</dbReference>
<dbReference type="PANTHER" id="PTHR47818">
    <property type="entry name" value="RNI-LIKE SUPERFAMILY PROTEIN"/>
    <property type="match status" value="1"/>
</dbReference>
<evidence type="ECO:0000256" key="1">
    <source>
        <dbReference type="SAM" id="Coils"/>
    </source>
</evidence>
<name>A0A8K1FJB8_PYTOL</name>
<evidence type="ECO:0000313" key="3">
    <source>
        <dbReference type="EMBL" id="TMW60598.1"/>
    </source>
</evidence>
<comment type="caution">
    <text evidence="3">The sequence shown here is derived from an EMBL/GenBank/DDBJ whole genome shotgun (WGS) entry which is preliminary data.</text>
</comment>
<dbReference type="OrthoDB" id="120976at2759"/>
<evidence type="ECO:0000256" key="2">
    <source>
        <dbReference type="SAM" id="MobiDB-lite"/>
    </source>
</evidence>
<protein>
    <submittedName>
        <fullName evidence="3">Uncharacterized protein</fullName>
    </submittedName>
</protein>
<dbReference type="Pfam" id="PF13516">
    <property type="entry name" value="LRR_6"/>
    <property type="match status" value="2"/>
</dbReference>
<dbReference type="AlphaFoldDB" id="A0A8K1FJB8"/>
<keyword evidence="4" id="KW-1185">Reference proteome</keyword>